<keyword evidence="1" id="KW-0732">Signal</keyword>
<accession>A0A135V7J9</accession>
<organism evidence="2 3">
    <name type="scientific">Colletotrichum salicis</name>
    <dbReference type="NCBI Taxonomy" id="1209931"/>
    <lineage>
        <taxon>Eukaryota</taxon>
        <taxon>Fungi</taxon>
        <taxon>Dikarya</taxon>
        <taxon>Ascomycota</taxon>
        <taxon>Pezizomycotina</taxon>
        <taxon>Sordariomycetes</taxon>
        <taxon>Hypocreomycetidae</taxon>
        <taxon>Glomerellales</taxon>
        <taxon>Glomerellaceae</taxon>
        <taxon>Colletotrichum</taxon>
        <taxon>Colletotrichum acutatum species complex</taxon>
    </lineage>
</organism>
<comment type="caution">
    <text evidence="2">The sequence shown here is derived from an EMBL/GenBank/DDBJ whole genome shotgun (WGS) entry which is preliminary data.</text>
</comment>
<protein>
    <submittedName>
        <fullName evidence="2">Uncharacterized protein</fullName>
    </submittedName>
</protein>
<proteinExistence type="predicted"/>
<name>A0A135V7J9_9PEZI</name>
<reference evidence="2 3" key="1">
    <citation type="submission" date="2014-02" db="EMBL/GenBank/DDBJ databases">
        <title>The genome sequence of Colletotrichum salicis CBS 607.94.</title>
        <authorList>
            <person name="Baroncelli R."/>
            <person name="Thon M.R."/>
        </authorList>
    </citation>
    <scope>NUCLEOTIDE SEQUENCE [LARGE SCALE GENOMIC DNA]</scope>
    <source>
        <strain evidence="2 3">CBS 607.94</strain>
    </source>
</reference>
<evidence type="ECO:0000313" key="3">
    <source>
        <dbReference type="Proteomes" id="UP000070121"/>
    </source>
</evidence>
<sequence>MLAATLKAWRALASLIMLGHQLVVTEKVTFCFPRRTCVAVPLDGVQNSAVILLVAAHDALKTGRPSTVAWSWSLDAFLPYLDVPFVFEDPQKLTIVQPIPLEGITDPHDHTVEHVGATRGGADDFNYLKARGPGCMDRRTSLHYHLDADMLLRDAVLQYMRAVFSSGKRAS</sequence>
<evidence type="ECO:0000256" key="1">
    <source>
        <dbReference type="SAM" id="SignalP"/>
    </source>
</evidence>
<dbReference type="Proteomes" id="UP000070121">
    <property type="component" value="Unassembled WGS sequence"/>
</dbReference>
<feature type="chain" id="PRO_5007805869" evidence="1">
    <location>
        <begin position="26"/>
        <end position="171"/>
    </location>
</feature>
<gene>
    <name evidence="2" type="ORF">CSAL01_13269</name>
</gene>
<dbReference type="EMBL" id="JFFI01000296">
    <property type="protein sequence ID" value="KXH68477.1"/>
    <property type="molecule type" value="Genomic_DNA"/>
</dbReference>
<feature type="signal peptide" evidence="1">
    <location>
        <begin position="1"/>
        <end position="25"/>
    </location>
</feature>
<dbReference type="AlphaFoldDB" id="A0A135V7J9"/>
<evidence type="ECO:0000313" key="2">
    <source>
        <dbReference type="EMBL" id="KXH68477.1"/>
    </source>
</evidence>
<keyword evidence="3" id="KW-1185">Reference proteome</keyword>